<organism evidence="1 2">
    <name type="scientific">Microbotryum silenes-dioicae</name>
    <dbReference type="NCBI Taxonomy" id="796604"/>
    <lineage>
        <taxon>Eukaryota</taxon>
        <taxon>Fungi</taxon>
        <taxon>Dikarya</taxon>
        <taxon>Basidiomycota</taxon>
        <taxon>Pucciniomycotina</taxon>
        <taxon>Microbotryomycetes</taxon>
        <taxon>Microbotryales</taxon>
        <taxon>Microbotryaceae</taxon>
        <taxon>Microbotryum</taxon>
    </lineage>
</organism>
<gene>
    <name evidence="1" type="primary">BQ5605_C005g03480</name>
    <name evidence="1" type="ORF">BQ5605_C005G03480</name>
</gene>
<sequence length="54" mass="5975">MCAVSGVYQVTNTLQFIAGDSVIQTEWIQNLPRTAHSTHNNLIRVRSDMVASAE</sequence>
<dbReference type="Proteomes" id="UP000249464">
    <property type="component" value="Unassembled WGS sequence"/>
</dbReference>
<dbReference type="EMBL" id="FQNC01000047">
    <property type="protein sequence ID" value="SGY76282.1"/>
    <property type="molecule type" value="Genomic_DNA"/>
</dbReference>
<evidence type="ECO:0000313" key="1">
    <source>
        <dbReference type="EMBL" id="SGY76282.1"/>
    </source>
</evidence>
<name>A0A2X0MFF6_9BASI</name>
<keyword evidence="2" id="KW-1185">Reference proteome</keyword>
<accession>A0A2X0MFF6</accession>
<protein>
    <submittedName>
        <fullName evidence="1">BQ5605_C005g03480 protein</fullName>
    </submittedName>
</protein>
<reference evidence="1 2" key="1">
    <citation type="submission" date="2016-11" db="EMBL/GenBank/DDBJ databases">
        <authorList>
            <person name="Jaros S."/>
            <person name="Januszkiewicz K."/>
            <person name="Wedrychowicz H."/>
        </authorList>
    </citation>
    <scope>NUCLEOTIDE SEQUENCE [LARGE SCALE GENOMIC DNA]</scope>
</reference>
<proteinExistence type="predicted"/>
<evidence type="ECO:0000313" key="2">
    <source>
        <dbReference type="Proteomes" id="UP000249464"/>
    </source>
</evidence>
<dbReference type="AlphaFoldDB" id="A0A2X0MFF6"/>